<dbReference type="Gene3D" id="2.30.30.40">
    <property type="entry name" value="SH3 Domains"/>
    <property type="match status" value="2"/>
</dbReference>
<accession>A0A644X2T9</accession>
<evidence type="ECO:0000313" key="7">
    <source>
        <dbReference type="EMBL" id="MPM10201.1"/>
    </source>
</evidence>
<feature type="domain" description="NlpC/P60" evidence="6">
    <location>
        <begin position="174"/>
        <end position="297"/>
    </location>
</feature>
<dbReference type="PANTHER" id="PTHR47053">
    <property type="entry name" value="MUREIN DD-ENDOPEPTIDASE MEPH-RELATED"/>
    <property type="match status" value="1"/>
</dbReference>
<gene>
    <name evidence="7" type="ORF">SDC9_56528</name>
</gene>
<dbReference type="Pfam" id="PF00877">
    <property type="entry name" value="NLPC_P60"/>
    <property type="match status" value="1"/>
</dbReference>
<dbReference type="PANTHER" id="PTHR47053:SF1">
    <property type="entry name" value="MUREIN DD-ENDOPEPTIDASE MEPH-RELATED"/>
    <property type="match status" value="1"/>
</dbReference>
<name>A0A644X2T9_9ZZZZ</name>
<reference evidence="7" key="1">
    <citation type="submission" date="2019-08" db="EMBL/GenBank/DDBJ databases">
        <authorList>
            <person name="Kucharzyk K."/>
            <person name="Murdoch R.W."/>
            <person name="Higgins S."/>
            <person name="Loffler F."/>
        </authorList>
    </citation>
    <scope>NUCLEOTIDE SEQUENCE</scope>
</reference>
<proteinExistence type="inferred from homology"/>
<keyword evidence="2" id="KW-0645">Protease</keyword>
<comment type="caution">
    <text evidence="7">The sequence shown here is derived from an EMBL/GenBank/DDBJ whole genome shotgun (WGS) entry which is preliminary data.</text>
</comment>
<dbReference type="PROSITE" id="PS51781">
    <property type="entry name" value="SH3B"/>
    <property type="match status" value="2"/>
</dbReference>
<evidence type="ECO:0000259" key="5">
    <source>
        <dbReference type="PROSITE" id="PS51781"/>
    </source>
</evidence>
<evidence type="ECO:0000256" key="4">
    <source>
        <dbReference type="ARBA" id="ARBA00022807"/>
    </source>
</evidence>
<dbReference type="Pfam" id="PF08239">
    <property type="entry name" value="SH3_3"/>
    <property type="match status" value="2"/>
</dbReference>
<dbReference type="InterPro" id="IPR000064">
    <property type="entry name" value="NLP_P60_dom"/>
</dbReference>
<keyword evidence="4" id="KW-0788">Thiol protease</keyword>
<dbReference type="GO" id="GO:0006508">
    <property type="term" value="P:proteolysis"/>
    <property type="evidence" value="ECO:0007669"/>
    <property type="project" value="UniProtKB-KW"/>
</dbReference>
<evidence type="ECO:0000256" key="2">
    <source>
        <dbReference type="ARBA" id="ARBA00022670"/>
    </source>
</evidence>
<dbReference type="InterPro" id="IPR038765">
    <property type="entry name" value="Papain-like_cys_pep_sf"/>
</dbReference>
<organism evidence="7">
    <name type="scientific">bioreactor metagenome</name>
    <dbReference type="NCBI Taxonomy" id="1076179"/>
    <lineage>
        <taxon>unclassified sequences</taxon>
        <taxon>metagenomes</taxon>
        <taxon>ecological metagenomes</taxon>
    </lineage>
</organism>
<evidence type="ECO:0000259" key="6">
    <source>
        <dbReference type="PROSITE" id="PS51935"/>
    </source>
</evidence>
<dbReference type="SMART" id="SM00287">
    <property type="entry name" value="SH3b"/>
    <property type="match status" value="2"/>
</dbReference>
<evidence type="ECO:0000256" key="1">
    <source>
        <dbReference type="ARBA" id="ARBA00007074"/>
    </source>
</evidence>
<dbReference type="SUPFAM" id="SSF54001">
    <property type="entry name" value="Cysteine proteinases"/>
    <property type="match status" value="1"/>
</dbReference>
<sequence length="297" mass="31352">MQKTTLVKTAITTLVLSAALVTGASAANLGRGTITADSLNLRAQPTTASSILATAPKNEVVVVLGEAENNWYPVQYNTTQGYMLGDYLTVETVGEDEPVYAYVNTGCSNLNMRSGAGTGYSILAKIPGGTTVPVAETLDGWYKVTYSGSTGYVSSQYVLLAADESGAVAAASTSSVGSEIVAYAKNFLGCKYVWGANGPNCFDCSGFTKYIYAHFGYTLNRTATNQLSNGVSVSRTELEPGDLVFFKYQTSKPVSHVGIYIGGGYFIHASSTGGKVEIDTLASGHYCNVLVYARRIV</sequence>
<dbReference type="InterPro" id="IPR051202">
    <property type="entry name" value="Peptidase_C40"/>
</dbReference>
<feature type="domain" description="SH3b" evidence="5">
    <location>
        <begin position="29"/>
        <end position="92"/>
    </location>
</feature>
<feature type="domain" description="SH3b" evidence="5">
    <location>
        <begin position="98"/>
        <end position="162"/>
    </location>
</feature>
<dbReference type="AlphaFoldDB" id="A0A644X2T9"/>
<dbReference type="GO" id="GO:0008234">
    <property type="term" value="F:cysteine-type peptidase activity"/>
    <property type="evidence" value="ECO:0007669"/>
    <property type="project" value="UniProtKB-KW"/>
</dbReference>
<dbReference type="Gene3D" id="3.90.1720.10">
    <property type="entry name" value="endopeptidase domain like (from Nostoc punctiforme)"/>
    <property type="match status" value="1"/>
</dbReference>
<keyword evidence="3" id="KW-0378">Hydrolase</keyword>
<dbReference type="InterPro" id="IPR003646">
    <property type="entry name" value="SH3-like_bac-type"/>
</dbReference>
<evidence type="ECO:0000256" key="3">
    <source>
        <dbReference type="ARBA" id="ARBA00022801"/>
    </source>
</evidence>
<comment type="similarity">
    <text evidence="1">Belongs to the peptidase C40 family.</text>
</comment>
<dbReference type="PROSITE" id="PS51935">
    <property type="entry name" value="NLPC_P60"/>
    <property type="match status" value="1"/>
</dbReference>
<protein>
    <submittedName>
        <fullName evidence="7">Uncharacterized protein</fullName>
    </submittedName>
</protein>
<dbReference type="EMBL" id="VSSQ01001664">
    <property type="protein sequence ID" value="MPM10201.1"/>
    <property type="molecule type" value="Genomic_DNA"/>
</dbReference>